<dbReference type="PANTHER" id="PTHR33594:SF1">
    <property type="entry name" value="HD_PDEASE DOMAIN-CONTAINING PROTEIN"/>
    <property type="match status" value="1"/>
</dbReference>
<sequence>MALRIGAGEGFSTEQMQTAEISALLHDVDDWKYNPEDNGLLSRARTFLTQHDFPTTDAVLQIIQSMGFKESLGSAKLSDAHTPELSVVQDADRLDAIGAIGVARCLTFGGRFNRVLYDPQVPPRINMTKEQYQDTTVQQTTINHFHEKLFLLKDMMKTKTGRRIADERDGFMHTFLDQFLGEMNGDR</sequence>
<proteinExistence type="predicted"/>
<name>A0A0L0FEJ5_9EUKA</name>
<dbReference type="RefSeq" id="XP_014149089.1">
    <property type="nucleotide sequence ID" value="XM_014293614.1"/>
</dbReference>
<dbReference type="SUPFAM" id="SSF109604">
    <property type="entry name" value="HD-domain/PDEase-like"/>
    <property type="match status" value="1"/>
</dbReference>
<dbReference type="EMBL" id="KQ243793">
    <property type="protein sequence ID" value="KNC75187.1"/>
    <property type="molecule type" value="Genomic_DNA"/>
</dbReference>
<evidence type="ECO:0008006" key="3">
    <source>
        <dbReference type="Google" id="ProtNLM"/>
    </source>
</evidence>
<dbReference type="GeneID" id="25912785"/>
<reference evidence="1 2" key="1">
    <citation type="submission" date="2011-02" db="EMBL/GenBank/DDBJ databases">
        <title>The Genome Sequence of Sphaeroforma arctica JP610.</title>
        <authorList>
            <consortium name="The Broad Institute Genome Sequencing Platform"/>
            <person name="Russ C."/>
            <person name="Cuomo C."/>
            <person name="Young S.K."/>
            <person name="Zeng Q."/>
            <person name="Gargeya S."/>
            <person name="Alvarado L."/>
            <person name="Berlin A."/>
            <person name="Chapman S.B."/>
            <person name="Chen Z."/>
            <person name="Freedman E."/>
            <person name="Gellesch M."/>
            <person name="Goldberg J."/>
            <person name="Griggs A."/>
            <person name="Gujja S."/>
            <person name="Heilman E."/>
            <person name="Heiman D."/>
            <person name="Howarth C."/>
            <person name="Mehta T."/>
            <person name="Neiman D."/>
            <person name="Pearson M."/>
            <person name="Roberts A."/>
            <person name="Saif S."/>
            <person name="Shea T."/>
            <person name="Shenoy N."/>
            <person name="Sisk P."/>
            <person name="Stolte C."/>
            <person name="Sykes S."/>
            <person name="White J."/>
            <person name="Yandava C."/>
            <person name="Burger G."/>
            <person name="Gray M.W."/>
            <person name="Holland P.W.H."/>
            <person name="King N."/>
            <person name="Lang F.B.F."/>
            <person name="Roger A.J."/>
            <person name="Ruiz-Trillo I."/>
            <person name="Haas B."/>
            <person name="Nusbaum C."/>
            <person name="Birren B."/>
        </authorList>
    </citation>
    <scope>NUCLEOTIDE SEQUENCE [LARGE SCALE GENOMIC DNA]</scope>
    <source>
        <strain evidence="1 2">JP610</strain>
    </source>
</reference>
<dbReference type="OrthoDB" id="16547at2759"/>
<accession>A0A0L0FEJ5</accession>
<dbReference type="Gene3D" id="1.20.58.1910">
    <property type="match status" value="1"/>
</dbReference>
<dbReference type="AlphaFoldDB" id="A0A0L0FEJ5"/>
<evidence type="ECO:0000313" key="2">
    <source>
        <dbReference type="Proteomes" id="UP000054560"/>
    </source>
</evidence>
<protein>
    <recommendedName>
        <fullName evidence="3">HD domain-containing protein</fullName>
    </recommendedName>
</protein>
<dbReference type="STRING" id="667725.A0A0L0FEJ5"/>
<gene>
    <name evidence="1" type="ORF">SARC_12281</name>
</gene>
<keyword evidence="2" id="KW-1185">Reference proteome</keyword>
<evidence type="ECO:0000313" key="1">
    <source>
        <dbReference type="EMBL" id="KNC75187.1"/>
    </source>
</evidence>
<dbReference type="Proteomes" id="UP000054560">
    <property type="component" value="Unassembled WGS sequence"/>
</dbReference>
<dbReference type="eggNOG" id="ENOG502QSR7">
    <property type="taxonomic scope" value="Eukaryota"/>
</dbReference>
<dbReference type="PANTHER" id="PTHR33594">
    <property type="entry name" value="SUPERFAMILY HYDROLASE, PUTATIVE (AFU_ORTHOLOGUE AFUA_1G03035)-RELATED"/>
    <property type="match status" value="1"/>
</dbReference>
<dbReference type="Gene3D" id="1.10.472.50">
    <property type="entry name" value="HD-domain/PDEase-like"/>
    <property type="match status" value="1"/>
</dbReference>
<organism evidence="1 2">
    <name type="scientific">Sphaeroforma arctica JP610</name>
    <dbReference type="NCBI Taxonomy" id="667725"/>
    <lineage>
        <taxon>Eukaryota</taxon>
        <taxon>Ichthyosporea</taxon>
        <taxon>Ichthyophonida</taxon>
        <taxon>Sphaeroforma</taxon>
    </lineage>
</organism>